<sequence length="273" mass="30820">MKRSLQKMKRTIATLLTIGLLVTGCTKEFDPGAPIDPGTPNNQKKLSKITYDDGSYLAVQYNTAGQPNKITTLEKNTGGDDITVYQLAYNGDKLTQMSTTYGTTYKYTYTGADITKVEVVTPNNAVIAYYEYTYKDGRLWRTDVFSSYGGPISTTPTMRFEVDYYTNGNIKTMSSWYKDYNTGALEKTDVYEMSTYDNKKNTSLLFENNPYLPTLTAIPNNPLTEKHYDKAGQQYASVTHTYTYDDQGNPIKRKTITKETGMPDAVSETIFQY</sequence>
<name>A0A4V3C5C5_9BACT</name>
<dbReference type="PROSITE" id="PS51257">
    <property type="entry name" value="PROKAR_LIPOPROTEIN"/>
    <property type="match status" value="1"/>
</dbReference>
<evidence type="ECO:0000313" key="2">
    <source>
        <dbReference type="Proteomes" id="UP000295741"/>
    </source>
</evidence>
<gene>
    <name evidence="1" type="ORF">BC659_1397</name>
</gene>
<dbReference type="OrthoDB" id="664300at2"/>
<dbReference type="EMBL" id="SNWP01000010">
    <property type="protein sequence ID" value="TDO29308.1"/>
    <property type="molecule type" value="Genomic_DNA"/>
</dbReference>
<organism evidence="1 2">
    <name type="scientific">Sediminibacterium goheungense</name>
    <dbReference type="NCBI Taxonomy" id="1086393"/>
    <lineage>
        <taxon>Bacteria</taxon>
        <taxon>Pseudomonadati</taxon>
        <taxon>Bacteroidota</taxon>
        <taxon>Chitinophagia</taxon>
        <taxon>Chitinophagales</taxon>
        <taxon>Chitinophagaceae</taxon>
        <taxon>Sediminibacterium</taxon>
    </lineage>
</organism>
<keyword evidence="2" id="KW-1185">Reference proteome</keyword>
<comment type="caution">
    <text evidence="1">The sequence shown here is derived from an EMBL/GenBank/DDBJ whole genome shotgun (WGS) entry which is preliminary data.</text>
</comment>
<reference evidence="1 2" key="1">
    <citation type="submission" date="2019-03" db="EMBL/GenBank/DDBJ databases">
        <title>Genomic Encyclopedia of Archaeal and Bacterial Type Strains, Phase II (KMG-II): from individual species to whole genera.</title>
        <authorList>
            <person name="Goeker M."/>
        </authorList>
    </citation>
    <scope>NUCLEOTIDE SEQUENCE [LARGE SCALE GENOMIC DNA]</scope>
    <source>
        <strain evidence="1 2">DSM 28323</strain>
    </source>
</reference>
<accession>A0A4V3C5C5</accession>
<dbReference type="AlphaFoldDB" id="A0A4V3C5C5"/>
<protein>
    <submittedName>
        <fullName evidence="1">YD repeat-containing protein</fullName>
    </submittedName>
</protein>
<dbReference type="Proteomes" id="UP000295741">
    <property type="component" value="Unassembled WGS sequence"/>
</dbReference>
<proteinExistence type="predicted"/>
<evidence type="ECO:0000313" key="1">
    <source>
        <dbReference type="EMBL" id="TDO29308.1"/>
    </source>
</evidence>